<reference evidence="3" key="1">
    <citation type="submission" date="2013-05" db="EMBL/GenBank/DDBJ databases">
        <authorList>
            <person name="Harkins D.M."/>
            <person name="Durkin A.S."/>
            <person name="Brinkac L.M."/>
            <person name="Haft D.H."/>
            <person name="Selengut J.D."/>
            <person name="Sanka R."/>
            <person name="DePew J."/>
            <person name="Purushe J."/>
            <person name="Hartskeerl R.A."/>
            <person name="Ahmed A."/>
            <person name="van der Linden H."/>
            <person name="Goris M.G.A."/>
            <person name="Vinetz J.M."/>
            <person name="Sutton G.G."/>
            <person name="Nierman W.C."/>
            <person name="Fouts D.E."/>
        </authorList>
    </citation>
    <scope>NUCLEOTIDE SEQUENCE [LARGE SCALE GENOMIC DNA]</scope>
    <source>
        <strain evidence="3">5399</strain>
    </source>
</reference>
<dbReference type="PANTHER" id="PTHR31793:SF27">
    <property type="entry name" value="NOVEL THIOESTERASE SUPERFAMILY DOMAIN AND SAPOSIN A-TYPE DOMAIN CONTAINING PROTEIN (0610012H03RIK)"/>
    <property type="match status" value="1"/>
</dbReference>
<evidence type="ECO:0000313" key="3">
    <source>
        <dbReference type="EMBL" id="EQA46629.1"/>
    </source>
</evidence>
<dbReference type="OrthoDB" id="333038at2"/>
<dbReference type="Proteomes" id="UP000015454">
    <property type="component" value="Unassembled WGS sequence"/>
</dbReference>
<dbReference type="Gene3D" id="3.10.129.10">
    <property type="entry name" value="Hotdog Thioesterase"/>
    <property type="match status" value="1"/>
</dbReference>
<dbReference type="Pfam" id="PF13279">
    <property type="entry name" value="4HBT_2"/>
    <property type="match status" value="1"/>
</dbReference>
<protein>
    <submittedName>
        <fullName evidence="3">Thioesterase-like family protein</fullName>
    </submittedName>
</protein>
<dbReference type="CDD" id="cd00586">
    <property type="entry name" value="4HBT"/>
    <property type="match status" value="1"/>
</dbReference>
<gene>
    <name evidence="3" type="ORF">LEP1GSC050_0173</name>
</gene>
<dbReference type="InterPro" id="IPR029069">
    <property type="entry name" value="HotDog_dom_sf"/>
</dbReference>
<sequence length="142" mass="16115">MARVQLHLPENLSWHTSLRIRIYDTNFAGHLAHDRVVSLLHEARARLFSEKGYTELDVEGSGIILTDLVVVYKAEAFFADEVRVEIGASDFSSKGCDLFYRMTHTDGPITGKVICEAKTGLVFMDYATRKVSEIPDVFRSWF</sequence>
<comment type="similarity">
    <text evidence="1">Belongs to the 4-hydroxybenzoyl-CoA thioesterase family.</text>
</comment>
<dbReference type="PANTHER" id="PTHR31793">
    <property type="entry name" value="4-HYDROXYBENZOYL-COA THIOESTERASE FAMILY MEMBER"/>
    <property type="match status" value="1"/>
</dbReference>
<evidence type="ECO:0000256" key="1">
    <source>
        <dbReference type="ARBA" id="ARBA00005953"/>
    </source>
</evidence>
<dbReference type="InterPro" id="IPR050563">
    <property type="entry name" value="4-hydroxybenzoyl-CoA_TE"/>
</dbReference>
<keyword evidence="4" id="KW-1185">Reference proteome</keyword>
<dbReference type="STRING" id="1049789.LEP1GSC050_0173"/>
<keyword evidence="2" id="KW-0378">Hydrolase</keyword>
<dbReference type="RefSeq" id="WP_010568562.1">
    <property type="nucleotide sequence ID" value="NZ_AHMO02000007.1"/>
</dbReference>
<name>T0GII1_9LEPT</name>
<dbReference type="AlphaFoldDB" id="T0GII1"/>
<evidence type="ECO:0000313" key="4">
    <source>
        <dbReference type="Proteomes" id="UP000015454"/>
    </source>
</evidence>
<dbReference type="GO" id="GO:0047617">
    <property type="term" value="F:fatty acyl-CoA hydrolase activity"/>
    <property type="evidence" value="ECO:0007669"/>
    <property type="project" value="TreeGrafter"/>
</dbReference>
<proteinExistence type="inferred from homology"/>
<organism evidence="3 4">
    <name type="scientific">Leptospira broomii serovar Hurstbridge str. 5399</name>
    <dbReference type="NCBI Taxonomy" id="1049789"/>
    <lineage>
        <taxon>Bacteria</taxon>
        <taxon>Pseudomonadati</taxon>
        <taxon>Spirochaetota</taxon>
        <taxon>Spirochaetia</taxon>
        <taxon>Leptospirales</taxon>
        <taxon>Leptospiraceae</taxon>
        <taxon>Leptospira</taxon>
    </lineage>
</organism>
<dbReference type="EMBL" id="AHMO02000007">
    <property type="protein sequence ID" value="EQA46629.1"/>
    <property type="molecule type" value="Genomic_DNA"/>
</dbReference>
<comment type="caution">
    <text evidence="3">The sequence shown here is derived from an EMBL/GenBank/DDBJ whole genome shotgun (WGS) entry which is preliminary data.</text>
</comment>
<accession>T0GII1</accession>
<dbReference type="SUPFAM" id="SSF54637">
    <property type="entry name" value="Thioesterase/thiol ester dehydrase-isomerase"/>
    <property type="match status" value="1"/>
</dbReference>
<evidence type="ECO:0000256" key="2">
    <source>
        <dbReference type="ARBA" id="ARBA00022801"/>
    </source>
</evidence>